<proteinExistence type="predicted"/>
<feature type="compositionally biased region" description="Basic residues" evidence="1">
    <location>
        <begin position="176"/>
        <end position="193"/>
    </location>
</feature>
<sequence length="491" mass="57086">MTNNIALNTEKSPLLGHQLLTDENNSVRHILQNKEEKPYLSYFKLSSDDNRNINLTNFQDPFFYEQPLDFNYHRLMPAVILSENEIGFRQYYKENSLSSHRNGIERSESISRKHMKPMKTNQKIIKRKEIKKKRSVENENRKNCKNKNAHRNYFKQYEHEVMFSKAKKIQQELLSKRKKKLSKQHIRSKKKSILKGNTSRTSNQKKSSRQSLTSTFKRSRSLTQSKAGKKRSKNALRSNANRALSNFRKISNKVKDETSLLTLNPNLRLNNHQMMKKSVGFVLVTNKVENQTPTNTLASPCLRSQTIEQAHPYVAHNQNLFREKSLRSKFNLTQVESLKSKKTKQKIPICSKLNKKLSKTVRHYRKSQCGRYKTQSSQCKSKTSITTAPNNRNDRNNVKFIEMKISPSLSTLKNSLNENISSISTIMPLTKNNVQLTSKNNNRRACKNKHTRNILGSTQSERRLMTITGTGMILRSKNILRNGLNLMQRKN</sequence>
<evidence type="ECO:0000313" key="2">
    <source>
        <dbReference type="EMBL" id="CAF3433301.1"/>
    </source>
</evidence>
<feature type="region of interest" description="Disordered" evidence="1">
    <location>
        <begin position="101"/>
        <end position="120"/>
    </location>
</feature>
<gene>
    <name evidence="2" type="ORF">KIK155_LOCUS11011</name>
</gene>
<dbReference type="AlphaFoldDB" id="A0A818CJ99"/>
<feature type="region of interest" description="Disordered" evidence="1">
    <location>
        <begin position="175"/>
        <end position="236"/>
    </location>
</feature>
<reference evidence="2" key="1">
    <citation type="submission" date="2021-02" db="EMBL/GenBank/DDBJ databases">
        <authorList>
            <person name="Nowell W R."/>
        </authorList>
    </citation>
    <scope>NUCLEOTIDE SEQUENCE</scope>
</reference>
<dbReference type="EMBL" id="CAJNYV010001683">
    <property type="protein sequence ID" value="CAF3433301.1"/>
    <property type="molecule type" value="Genomic_DNA"/>
</dbReference>
<evidence type="ECO:0000256" key="1">
    <source>
        <dbReference type="SAM" id="MobiDB-lite"/>
    </source>
</evidence>
<evidence type="ECO:0000313" key="3">
    <source>
        <dbReference type="Proteomes" id="UP000663865"/>
    </source>
</evidence>
<feature type="compositionally biased region" description="Basic and acidic residues" evidence="1">
    <location>
        <begin position="102"/>
        <end position="111"/>
    </location>
</feature>
<organism evidence="2 3">
    <name type="scientific">Rotaria socialis</name>
    <dbReference type="NCBI Taxonomy" id="392032"/>
    <lineage>
        <taxon>Eukaryota</taxon>
        <taxon>Metazoa</taxon>
        <taxon>Spiralia</taxon>
        <taxon>Gnathifera</taxon>
        <taxon>Rotifera</taxon>
        <taxon>Eurotatoria</taxon>
        <taxon>Bdelloidea</taxon>
        <taxon>Philodinida</taxon>
        <taxon>Philodinidae</taxon>
        <taxon>Rotaria</taxon>
    </lineage>
</organism>
<dbReference type="Proteomes" id="UP000663865">
    <property type="component" value="Unassembled WGS sequence"/>
</dbReference>
<feature type="compositionally biased region" description="Polar residues" evidence="1">
    <location>
        <begin position="195"/>
        <end position="226"/>
    </location>
</feature>
<accession>A0A818CJ99</accession>
<name>A0A818CJ99_9BILA</name>
<comment type="caution">
    <text evidence="2">The sequence shown here is derived from an EMBL/GenBank/DDBJ whole genome shotgun (WGS) entry which is preliminary data.</text>
</comment>
<protein>
    <submittedName>
        <fullName evidence="2">Uncharacterized protein</fullName>
    </submittedName>
</protein>